<evidence type="ECO:0000256" key="1">
    <source>
        <dbReference type="SAM" id="MobiDB-lite"/>
    </source>
</evidence>
<name>A0A2N9AWU4_METEX</name>
<evidence type="ECO:0000313" key="2">
    <source>
        <dbReference type="EMBL" id="SOR31783.1"/>
    </source>
</evidence>
<dbReference type="AlphaFoldDB" id="A0A2N9AWU4"/>
<feature type="region of interest" description="Disordered" evidence="1">
    <location>
        <begin position="167"/>
        <end position="203"/>
    </location>
</feature>
<dbReference type="EMBL" id="LT962688">
    <property type="protein sequence ID" value="SOR31783.1"/>
    <property type="molecule type" value="Genomic_DNA"/>
</dbReference>
<protein>
    <submittedName>
        <fullName evidence="2">Uncharacterized protein</fullName>
    </submittedName>
</protein>
<dbReference type="Proteomes" id="UP000233769">
    <property type="component" value="Chromosome tk0001"/>
</dbReference>
<proteinExistence type="predicted"/>
<gene>
    <name evidence="2" type="ORF">TK0001_5207</name>
</gene>
<reference evidence="3" key="1">
    <citation type="submission" date="2017-10" db="EMBL/GenBank/DDBJ databases">
        <authorList>
            <person name="Regsiter A."/>
            <person name="William W."/>
        </authorList>
    </citation>
    <scope>NUCLEOTIDE SEQUENCE [LARGE SCALE GENOMIC DNA]</scope>
</reference>
<feature type="compositionally biased region" description="Polar residues" evidence="1">
    <location>
        <begin position="1"/>
        <end position="13"/>
    </location>
</feature>
<feature type="compositionally biased region" description="Basic and acidic residues" evidence="1">
    <location>
        <begin position="83"/>
        <end position="97"/>
    </location>
</feature>
<evidence type="ECO:0000313" key="3">
    <source>
        <dbReference type="Proteomes" id="UP000233769"/>
    </source>
</evidence>
<accession>A0A2N9AWU4</accession>
<sequence>MRTGRASPSSGATRTGCRSPAAPSHASRPGWKRRRSPAFTAPSACISPTMQAPSSAVRRRATGISWRRISPDVFPGSAPGGSREQRRAGQRADECGKAEAPSLAPRAGRTRFGRRHRIASCKTVRRDRVLAPDVYHRGREPGHRRHRERFAFTDTLTPHLTALSVGGVPAVAGGPWRIGRPTAETIRPEPSPPRVASEWSRGL</sequence>
<organism evidence="2 3">
    <name type="scientific">Methylorubrum extorquens</name>
    <name type="common">Methylobacterium dichloromethanicum</name>
    <name type="synonym">Methylobacterium extorquens</name>
    <dbReference type="NCBI Taxonomy" id="408"/>
    <lineage>
        <taxon>Bacteria</taxon>
        <taxon>Pseudomonadati</taxon>
        <taxon>Pseudomonadota</taxon>
        <taxon>Alphaproteobacteria</taxon>
        <taxon>Hyphomicrobiales</taxon>
        <taxon>Methylobacteriaceae</taxon>
        <taxon>Methylorubrum</taxon>
    </lineage>
</organism>
<feature type="region of interest" description="Disordered" evidence="1">
    <location>
        <begin position="1"/>
        <end position="114"/>
    </location>
</feature>